<evidence type="ECO:0000313" key="2">
    <source>
        <dbReference type="Proteomes" id="UP000033754"/>
    </source>
</evidence>
<name>A0A0F3N8B1_ANAPH</name>
<organism evidence="1 2">
    <name type="scientific">Anaplasma phagocytophilum str. NCH-1</name>
    <dbReference type="NCBI Taxonomy" id="1359161"/>
    <lineage>
        <taxon>Bacteria</taxon>
        <taxon>Pseudomonadati</taxon>
        <taxon>Pseudomonadota</taxon>
        <taxon>Alphaproteobacteria</taxon>
        <taxon>Rickettsiales</taxon>
        <taxon>Anaplasmataceae</taxon>
        <taxon>Anaplasma</taxon>
        <taxon>phagocytophilum group</taxon>
    </lineage>
</organism>
<dbReference type="AlphaFoldDB" id="A0A0F3N8B1"/>
<accession>A0A0F3N8B1</accession>
<sequence>MAVISYDKCCYIKYSFSIVSSDKNNKGSAELRIHQCCILQFVMQSIPKIQR</sequence>
<evidence type="ECO:0000313" key="1">
    <source>
        <dbReference type="EMBL" id="KJV63149.1"/>
    </source>
</evidence>
<dbReference type="PATRIC" id="fig|1359161.3.peg.1362"/>
<proteinExistence type="predicted"/>
<reference evidence="1 2" key="1">
    <citation type="submission" date="2015-01" db="EMBL/GenBank/DDBJ databases">
        <title>Genome Sequencing of Rickettsiales.</title>
        <authorList>
            <person name="Daugherty S.C."/>
            <person name="Su Q."/>
            <person name="Abolude K."/>
            <person name="Beier-Sexton M."/>
            <person name="Carlyon J.A."/>
            <person name="Carter R."/>
            <person name="Day N.P."/>
            <person name="Dumler S.J."/>
            <person name="Dyachenko V."/>
            <person name="Godinez A."/>
            <person name="Kurtti T.J."/>
            <person name="Lichay M."/>
            <person name="Mullins K.E."/>
            <person name="Ott S."/>
            <person name="Pappas-Brown V."/>
            <person name="Paris D.H."/>
            <person name="Patel P."/>
            <person name="Richards A.L."/>
            <person name="Sadzewicz L."/>
            <person name="Sears K."/>
            <person name="Seidman D."/>
            <person name="Sengamalay N."/>
            <person name="Stenos J."/>
            <person name="Tallon L.J."/>
            <person name="Vincent G."/>
            <person name="Fraser C.M."/>
            <person name="Munderloh U."/>
            <person name="Dunning-Hotopp J.C."/>
        </authorList>
    </citation>
    <scope>NUCLEOTIDE SEQUENCE [LARGE SCALE GENOMIC DNA]</scope>
    <source>
        <strain evidence="1 2">NCH-1</strain>
    </source>
</reference>
<dbReference type="Proteomes" id="UP000033754">
    <property type="component" value="Unassembled WGS sequence"/>
</dbReference>
<gene>
    <name evidence="1" type="ORF">EPHNCH_1202</name>
</gene>
<dbReference type="EMBL" id="LANT01000008">
    <property type="protein sequence ID" value="KJV63149.1"/>
    <property type="molecule type" value="Genomic_DNA"/>
</dbReference>
<comment type="caution">
    <text evidence="1">The sequence shown here is derived from an EMBL/GenBank/DDBJ whole genome shotgun (WGS) entry which is preliminary data.</text>
</comment>
<protein>
    <submittedName>
        <fullName evidence="1">Uncharacterized protein</fullName>
    </submittedName>
</protein>